<accession>A0AA39WK60</accession>
<protein>
    <submittedName>
        <fullName evidence="1">Uncharacterized protein</fullName>
    </submittedName>
</protein>
<dbReference type="AlphaFoldDB" id="A0AA39WK60"/>
<comment type="caution">
    <text evidence="1">The sequence shown here is derived from an EMBL/GenBank/DDBJ whole genome shotgun (WGS) entry which is preliminary data.</text>
</comment>
<keyword evidence="2" id="KW-1185">Reference proteome</keyword>
<reference evidence="1" key="1">
    <citation type="submission" date="2023-06" db="EMBL/GenBank/DDBJ databases">
        <title>Genome-scale phylogeny and comparative genomics of the fungal order Sordariales.</title>
        <authorList>
            <consortium name="Lawrence Berkeley National Laboratory"/>
            <person name="Hensen N."/>
            <person name="Bonometti L."/>
            <person name="Westerberg I."/>
            <person name="Brannstrom I.O."/>
            <person name="Guillou S."/>
            <person name="Cros-Aarteil S."/>
            <person name="Calhoun S."/>
            <person name="Haridas S."/>
            <person name="Kuo A."/>
            <person name="Mondo S."/>
            <person name="Pangilinan J."/>
            <person name="Riley R."/>
            <person name="Labutti K."/>
            <person name="Andreopoulos B."/>
            <person name="Lipzen A."/>
            <person name="Chen C."/>
            <person name="Yanf M."/>
            <person name="Daum C."/>
            <person name="Ng V."/>
            <person name="Clum A."/>
            <person name="Steindorff A."/>
            <person name="Ohm R."/>
            <person name="Martin F."/>
            <person name="Silar P."/>
            <person name="Natvig D."/>
            <person name="Lalanne C."/>
            <person name="Gautier V."/>
            <person name="Ament-Velasquez S.L."/>
            <person name="Kruys A."/>
            <person name="Hutchinson M.I."/>
            <person name="Powell A.J."/>
            <person name="Barry K."/>
            <person name="Miller A.N."/>
            <person name="Grigoriev I.V."/>
            <person name="Debuchy R."/>
            <person name="Gladieux P."/>
            <person name="Thoren M.H."/>
            <person name="Johannesson H."/>
        </authorList>
    </citation>
    <scope>NUCLEOTIDE SEQUENCE</scope>
    <source>
        <strain evidence="1">CBS 606.72</strain>
    </source>
</reference>
<name>A0AA39WK60_9PEZI</name>
<evidence type="ECO:0000313" key="1">
    <source>
        <dbReference type="EMBL" id="KAK0616874.1"/>
    </source>
</evidence>
<sequence length="61" mass="7159">MWVLLRKVISARKLHHRHFHSLEIDYGHEVYLSKLVSREKATGRALETLKRRTGMTGCVRS</sequence>
<evidence type="ECO:0000313" key="2">
    <source>
        <dbReference type="Proteomes" id="UP001175000"/>
    </source>
</evidence>
<gene>
    <name evidence="1" type="ORF">B0T14DRAFT_523961</name>
</gene>
<dbReference type="EMBL" id="JAULSU010000005">
    <property type="protein sequence ID" value="KAK0616874.1"/>
    <property type="molecule type" value="Genomic_DNA"/>
</dbReference>
<organism evidence="1 2">
    <name type="scientific">Immersiella caudata</name>
    <dbReference type="NCBI Taxonomy" id="314043"/>
    <lineage>
        <taxon>Eukaryota</taxon>
        <taxon>Fungi</taxon>
        <taxon>Dikarya</taxon>
        <taxon>Ascomycota</taxon>
        <taxon>Pezizomycotina</taxon>
        <taxon>Sordariomycetes</taxon>
        <taxon>Sordariomycetidae</taxon>
        <taxon>Sordariales</taxon>
        <taxon>Lasiosphaeriaceae</taxon>
        <taxon>Immersiella</taxon>
    </lineage>
</organism>
<dbReference type="Proteomes" id="UP001175000">
    <property type="component" value="Unassembled WGS sequence"/>
</dbReference>
<proteinExistence type="predicted"/>